<keyword evidence="4" id="KW-0597">Phosphoprotein</keyword>
<feature type="domain" description="Tyrosine specific protein phosphatases" evidence="13">
    <location>
        <begin position="401"/>
        <end position="477"/>
    </location>
</feature>
<keyword evidence="5" id="KW-0677">Repeat</keyword>
<evidence type="ECO:0000256" key="2">
    <source>
        <dbReference type="ARBA" id="ARBA00013064"/>
    </source>
</evidence>
<dbReference type="InterPro" id="IPR000242">
    <property type="entry name" value="PTP_cat"/>
</dbReference>
<dbReference type="SUPFAM" id="SSF55550">
    <property type="entry name" value="SH2 domain"/>
    <property type="match status" value="2"/>
</dbReference>
<dbReference type="PANTHER" id="PTHR46559:SF3">
    <property type="entry name" value="TYROSINE-PROTEIN PHOSPHATASE NON-RECEPTOR TYPE"/>
    <property type="match status" value="1"/>
</dbReference>
<dbReference type="Pfam" id="PF00017">
    <property type="entry name" value="SH2"/>
    <property type="match status" value="2"/>
</dbReference>
<comment type="catalytic activity">
    <reaction evidence="9">
        <text>O-phospho-L-tyrosyl-[protein] + H2O = L-tyrosyl-[protein] + phosphate</text>
        <dbReference type="Rhea" id="RHEA:10684"/>
        <dbReference type="Rhea" id="RHEA-COMP:10136"/>
        <dbReference type="Rhea" id="RHEA-COMP:20101"/>
        <dbReference type="ChEBI" id="CHEBI:15377"/>
        <dbReference type="ChEBI" id="CHEBI:43474"/>
        <dbReference type="ChEBI" id="CHEBI:46858"/>
        <dbReference type="ChEBI" id="CHEBI:61978"/>
        <dbReference type="EC" id="3.1.3.48"/>
    </reaction>
</comment>
<dbReference type="SUPFAM" id="SSF52799">
    <property type="entry name" value="(Phosphotyrosine protein) phosphatases II"/>
    <property type="match status" value="1"/>
</dbReference>
<evidence type="ECO:0000259" key="13">
    <source>
        <dbReference type="PROSITE" id="PS50056"/>
    </source>
</evidence>
<feature type="domain" description="SH2" evidence="11">
    <location>
        <begin position="131"/>
        <end position="226"/>
    </location>
</feature>
<reference evidence="14" key="1">
    <citation type="journal article" date="2023" name="Mol. Biol. Evol.">
        <title>Third-Generation Sequencing Reveals the Adaptive Role of the Epigenome in Three Deep-Sea Polychaetes.</title>
        <authorList>
            <person name="Perez M."/>
            <person name="Aroh O."/>
            <person name="Sun Y."/>
            <person name="Lan Y."/>
            <person name="Juniper S.K."/>
            <person name="Young C.R."/>
            <person name="Angers B."/>
            <person name="Qian P.Y."/>
        </authorList>
    </citation>
    <scope>NUCLEOTIDE SEQUENCE</scope>
    <source>
        <strain evidence="14">P08H-3</strain>
    </source>
</reference>
<dbReference type="Gene3D" id="3.30.505.10">
    <property type="entry name" value="SH2 domain"/>
    <property type="match status" value="2"/>
</dbReference>
<dbReference type="GO" id="GO:0050839">
    <property type="term" value="F:cell adhesion molecule binding"/>
    <property type="evidence" value="ECO:0007669"/>
    <property type="project" value="TreeGrafter"/>
</dbReference>
<dbReference type="PROSITE" id="PS50055">
    <property type="entry name" value="TYR_PHOSPHATASE_PTP"/>
    <property type="match status" value="1"/>
</dbReference>
<evidence type="ECO:0000313" key="15">
    <source>
        <dbReference type="Proteomes" id="UP001208570"/>
    </source>
</evidence>
<keyword evidence="15" id="KW-1185">Reference proteome</keyword>
<feature type="domain" description="Tyrosine-protein phosphatase" evidence="12">
    <location>
        <begin position="256"/>
        <end position="486"/>
    </location>
</feature>
<dbReference type="EC" id="3.1.3.48" evidence="2"/>
<evidence type="ECO:0000256" key="10">
    <source>
        <dbReference type="PROSITE-ProRule" id="PRU00191"/>
    </source>
</evidence>
<dbReference type="Pfam" id="PF00102">
    <property type="entry name" value="Y_phosphatase"/>
    <property type="match status" value="2"/>
</dbReference>
<proteinExistence type="predicted"/>
<dbReference type="PROSITE" id="PS00383">
    <property type="entry name" value="TYR_PHOSPHATASE_1"/>
    <property type="match status" value="1"/>
</dbReference>
<dbReference type="PROSITE" id="PS50001">
    <property type="entry name" value="SH2"/>
    <property type="match status" value="2"/>
</dbReference>
<dbReference type="AlphaFoldDB" id="A0AAD9MXQ6"/>
<evidence type="ECO:0000313" key="14">
    <source>
        <dbReference type="EMBL" id="KAK2147611.1"/>
    </source>
</evidence>
<dbReference type="InterPro" id="IPR000387">
    <property type="entry name" value="Tyr_Pase_dom"/>
</dbReference>
<evidence type="ECO:0000259" key="12">
    <source>
        <dbReference type="PROSITE" id="PS50055"/>
    </source>
</evidence>
<dbReference type="PANTHER" id="PTHR46559">
    <property type="entry name" value="TYROSINE-PROTEIN PHOSPHATASE NON-RECEPTOR TYPE 11"/>
    <property type="match status" value="1"/>
</dbReference>
<evidence type="ECO:0000256" key="8">
    <source>
        <dbReference type="ARBA" id="ARBA00022999"/>
    </source>
</evidence>
<dbReference type="FunFam" id="3.30.505.10:FF:000012">
    <property type="entry name" value="Tyrosine-protein phosphatase non-receptor type"/>
    <property type="match status" value="1"/>
</dbReference>
<evidence type="ECO:0000256" key="5">
    <source>
        <dbReference type="ARBA" id="ARBA00022737"/>
    </source>
</evidence>
<evidence type="ECO:0000256" key="1">
    <source>
        <dbReference type="ARBA" id="ARBA00004496"/>
    </source>
</evidence>
<dbReference type="Gene3D" id="3.90.190.10">
    <property type="entry name" value="Protein tyrosine phosphatase superfamily"/>
    <property type="match status" value="2"/>
</dbReference>
<dbReference type="InterPro" id="IPR036860">
    <property type="entry name" value="SH2_dom_sf"/>
</dbReference>
<dbReference type="InterPro" id="IPR003595">
    <property type="entry name" value="Tyr_Pase_cat"/>
</dbReference>
<evidence type="ECO:0000256" key="6">
    <source>
        <dbReference type="ARBA" id="ARBA00022801"/>
    </source>
</evidence>
<dbReference type="CDD" id="cd10340">
    <property type="entry name" value="SH2_N-SH2_SHP_like"/>
    <property type="match status" value="1"/>
</dbReference>
<evidence type="ECO:0000256" key="7">
    <source>
        <dbReference type="ARBA" id="ARBA00022912"/>
    </source>
</evidence>
<protein>
    <recommendedName>
        <fullName evidence="2">protein-tyrosine-phosphatase</fullName>
        <ecNumber evidence="2">3.1.3.48</ecNumber>
    </recommendedName>
</protein>
<name>A0AAD9MXQ6_9ANNE</name>
<evidence type="ECO:0000256" key="3">
    <source>
        <dbReference type="ARBA" id="ARBA00022490"/>
    </source>
</evidence>
<dbReference type="EMBL" id="JAODUP010000545">
    <property type="protein sequence ID" value="KAK2147611.1"/>
    <property type="molecule type" value="Genomic_DNA"/>
</dbReference>
<comment type="subcellular location">
    <subcellularLocation>
        <location evidence="1">Cytoplasm</location>
    </subcellularLocation>
</comment>
<keyword evidence="8 10" id="KW-0727">SH2 domain</keyword>
<evidence type="ECO:0000256" key="4">
    <source>
        <dbReference type="ARBA" id="ARBA00022553"/>
    </source>
</evidence>
<evidence type="ECO:0000259" key="11">
    <source>
        <dbReference type="PROSITE" id="PS50001"/>
    </source>
</evidence>
<keyword evidence="3" id="KW-0963">Cytoplasm</keyword>
<dbReference type="InterPro" id="IPR016130">
    <property type="entry name" value="Tyr_Pase_AS"/>
</dbReference>
<feature type="domain" description="SH2" evidence="11">
    <location>
        <begin position="25"/>
        <end position="121"/>
    </location>
</feature>
<keyword evidence="6" id="KW-0378">Hydrolase</keyword>
<dbReference type="PRINTS" id="PR00700">
    <property type="entry name" value="PRTYPHPHTASE"/>
</dbReference>
<dbReference type="SMART" id="SM00252">
    <property type="entry name" value="SH2"/>
    <property type="match status" value="2"/>
</dbReference>
<dbReference type="GO" id="GO:0030971">
    <property type="term" value="F:receptor tyrosine kinase binding"/>
    <property type="evidence" value="ECO:0007669"/>
    <property type="project" value="TreeGrafter"/>
</dbReference>
<dbReference type="GO" id="GO:0004726">
    <property type="term" value="F:non-membrane spanning protein tyrosine phosphatase activity"/>
    <property type="evidence" value="ECO:0007669"/>
    <property type="project" value="TreeGrafter"/>
</dbReference>
<dbReference type="FunFam" id="3.30.505.10:FF:000018">
    <property type="entry name" value="Tyrosine-protein phosphatase non-receptor type"/>
    <property type="match status" value="1"/>
</dbReference>
<gene>
    <name evidence="14" type="ORF">LSH36_545g04104</name>
</gene>
<accession>A0AAD9MXQ6</accession>
<dbReference type="InterPro" id="IPR000980">
    <property type="entry name" value="SH2"/>
</dbReference>
<dbReference type="Proteomes" id="UP001208570">
    <property type="component" value="Unassembled WGS sequence"/>
</dbReference>
<dbReference type="PROSITE" id="PS50056">
    <property type="entry name" value="TYR_PHOSPHATASE_2"/>
    <property type="match status" value="1"/>
</dbReference>
<dbReference type="PRINTS" id="PR00401">
    <property type="entry name" value="SH2DOMAIN"/>
</dbReference>
<keyword evidence="7" id="KW-0904">Protein phosphatase</keyword>
<sequence>MVIVSNISSIIITTNMCQVLFSFRWFYPNISGVDAEELLFERGVDGSFLVRPSEHNPGDFSLSVRRNHEVTHIRIQNTGDFYYFYCGEKFATLAELVQFYTENQGTLKEKSGEVIHLKCPLYTDDPTTERWFHGRISGKEAEKLLQNKHARNGSFLVRESYSHPGHFVLCVKLEEKVTHVIIRCRNGKFDVGGGDDFDTLSDLIEHYRRSPMVEASGNVIHLRQPINTTKIIVSGIKNRIIELERKSDERKSKTGFCEEFETLQQMEYKNLSSRVEGTKDCNKHKNRFKHILPFDYTRVILKDHRSIEGSDYINANFVCMKNNKCAKYWPDFTNQMDFNYLDGKLVIKLTKEWDKNDYVIREFSLKLENFQDDSSDNRVVYQFHFTTWPDHGVLNDPEPVLRFLLDVSDKQKSLSNVGPLVVHCSAGSGRTGTFIVIDMILCIIENCGMNVDIDIMKTVQTARSQRSGLVQTEAQYRFVYQALRYYTETILQHKQTEKCGARRTRCGLVGERTGSSEDDTTGTHSVIVGTETPVESGIGTEPGKSLNVIRNKLCRLYRNIFRHSKRNILNRCSAGNTMVYMNMTQLMFNLHHVCKRVRFLHYNIRNPLFLPSKIPDQYIVIYIERRDILPSC</sequence>
<dbReference type="GO" id="GO:0005737">
    <property type="term" value="C:cytoplasm"/>
    <property type="evidence" value="ECO:0007669"/>
    <property type="project" value="UniProtKB-SubCell"/>
</dbReference>
<comment type="caution">
    <text evidence="14">The sequence shown here is derived from an EMBL/GenBank/DDBJ whole genome shotgun (WGS) entry which is preliminary data.</text>
</comment>
<dbReference type="SMART" id="SM00404">
    <property type="entry name" value="PTPc_motif"/>
    <property type="match status" value="1"/>
</dbReference>
<dbReference type="CDD" id="cd09931">
    <property type="entry name" value="SH2_C-SH2_SHP_like"/>
    <property type="match status" value="1"/>
</dbReference>
<dbReference type="GO" id="GO:0070374">
    <property type="term" value="P:positive regulation of ERK1 and ERK2 cascade"/>
    <property type="evidence" value="ECO:0007669"/>
    <property type="project" value="TreeGrafter"/>
</dbReference>
<evidence type="ECO:0000256" key="9">
    <source>
        <dbReference type="ARBA" id="ARBA00051722"/>
    </source>
</evidence>
<dbReference type="InterPro" id="IPR029021">
    <property type="entry name" value="Prot-tyrosine_phosphatase-like"/>
</dbReference>
<organism evidence="14 15">
    <name type="scientific">Paralvinella palmiformis</name>
    <dbReference type="NCBI Taxonomy" id="53620"/>
    <lineage>
        <taxon>Eukaryota</taxon>
        <taxon>Metazoa</taxon>
        <taxon>Spiralia</taxon>
        <taxon>Lophotrochozoa</taxon>
        <taxon>Annelida</taxon>
        <taxon>Polychaeta</taxon>
        <taxon>Sedentaria</taxon>
        <taxon>Canalipalpata</taxon>
        <taxon>Terebellida</taxon>
        <taxon>Terebelliformia</taxon>
        <taxon>Alvinellidae</taxon>
        <taxon>Paralvinella</taxon>
    </lineage>
</organism>
<dbReference type="SMART" id="SM00194">
    <property type="entry name" value="PTPc"/>
    <property type="match status" value="1"/>
</dbReference>